<dbReference type="RefSeq" id="WP_014601074.1">
    <property type="nucleotide sequence ID" value="NC_017544.1"/>
</dbReference>
<evidence type="ECO:0000313" key="2">
    <source>
        <dbReference type="EMBL" id="AEO07272.1"/>
    </source>
</evidence>
<gene>
    <name evidence="2" type="ordered locus">LMRG_01546</name>
</gene>
<evidence type="ECO:0000313" key="3">
    <source>
        <dbReference type="Proteomes" id="UP000001288"/>
    </source>
</evidence>
<sequence>MATSLALVIEGKTYMLNELFDLEVGEVSREPPQIINNYTEFAGSDGARTTDSNFSIFPISILCHFRTGTADLYHIKLDELMELIYQRSEYFLVHSKTPGKKYRVHPSGVGIDRKAPGYADLTLEFDVFRGYSESLSSTLSDSEIDCDKWQFGQGLAMEDYRYTHTKSRFIIYNGGSFDIDPREHQLTITIRGQNEGELVINNITTGDRFIYYPALSATDTLVIDSATPRINGNPCGRSTNHGLISLQKGENLIEISNTSHLDTKWDFSFLYK</sequence>
<proteinExistence type="predicted"/>
<dbReference type="HOGENOM" id="CLU_084407_0_0_9"/>
<dbReference type="InterPro" id="IPR008841">
    <property type="entry name" value="Siphovirus-type_tail_N"/>
</dbReference>
<feature type="domain" description="Siphovirus-type tail component RIFT-related" evidence="1">
    <location>
        <begin position="9"/>
        <end position="126"/>
    </location>
</feature>
<protein>
    <submittedName>
        <fullName evidence="2">Tail or base plate protein gp17</fullName>
    </submittedName>
</protein>
<organism evidence="2 3">
    <name type="scientific">Listeria monocytogenes serotype 1/2a (strain 10403S)</name>
    <dbReference type="NCBI Taxonomy" id="393133"/>
    <lineage>
        <taxon>Bacteria</taxon>
        <taxon>Bacillati</taxon>
        <taxon>Bacillota</taxon>
        <taxon>Bacilli</taxon>
        <taxon>Bacillales</taxon>
        <taxon>Listeriaceae</taxon>
        <taxon>Listeria</taxon>
    </lineage>
</organism>
<name>A0A0H3GEF7_LISM4</name>
<accession>A0A0H3GEF7</accession>
<evidence type="ECO:0000259" key="1">
    <source>
        <dbReference type="Pfam" id="PF05709"/>
    </source>
</evidence>
<dbReference type="Gene3D" id="2.40.30.200">
    <property type="match status" value="1"/>
</dbReference>
<reference evidence="3" key="1">
    <citation type="submission" date="2010-04" db="EMBL/GenBank/DDBJ databases">
        <title>The genome sequence of Listeria monocytogenes strain 10403S.</title>
        <authorList>
            <consortium name="The Broad Institute Genome Sequencing Platform"/>
            <consortium name="The Broad Institute Genome Sequencing Center for Infectious Disease."/>
            <person name="Borowsky M."/>
            <person name="Borodovsky M."/>
            <person name="Young S.K."/>
            <person name="Zeng Q."/>
            <person name="Koehrsen M."/>
            <person name="Fitzgerald M."/>
            <person name="Wiedmann M."/>
            <person name="Swaminathan B."/>
            <person name="Lauer P."/>
            <person name="Portnoy D."/>
            <person name="Cossart P."/>
            <person name="Buchrieser C."/>
            <person name="Higgins D."/>
            <person name="Abouelleil A."/>
            <person name="Alvarado L."/>
            <person name="Arachchi H.M."/>
            <person name="Berlin A."/>
            <person name="Borenstein D."/>
            <person name="Brown A."/>
            <person name="Chapman S.B."/>
            <person name="Chen Z."/>
            <person name="Dunbar C.D."/>
            <person name="Engels R."/>
            <person name="Freedman E."/>
            <person name="Gearin G."/>
            <person name="Gellesch M."/>
            <person name="Goldberg J."/>
            <person name="Griggs A."/>
            <person name="Gujja S."/>
            <person name="Heilman E."/>
            <person name="Heiman D."/>
            <person name="Howarth C."/>
            <person name="Jen D."/>
            <person name="Larson L."/>
            <person name="Lui A."/>
            <person name="MacDonald J."/>
            <person name="Mehta T."/>
            <person name="Montmayeur A."/>
            <person name="Neiman D."/>
            <person name="Park D."/>
            <person name="Pearson M."/>
            <person name="Priest M."/>
            <person name="Richards J."/>
            <person name="Roberts A."/>
            <person name="Saif S."/>
            <person name="Shea T."/>
            <person name="Shenoy N."/>
            <person name="Sisk P."/>
            <person name="Stolte C."/>
            <person name="Sykes S."/>
            <person name="Walk T."/>
            <person name="White J."/>
            <person name="Yandava C."/>
            <person name="Haas B."/>
            <person name="Nusbaum C."/>
            <person name="Birren B."/>
        </authorList>
    </citation>
    <scope>NUCLEOTIDE SEQUENCE [LARGE SCALE GENOMIC DNA]</scope>
    <source>
        <strain evidence="3">10403S</strain>
    </source>
</reference>
<dbReference type="Proteomes" id="UP000001288">
    <property type="component" value="Chromosome"/>
</dbReference>
<dbReference type="AlphaFoldDB" id="A0A0H3GEF7"/>
<dbReference type="Pfam" id="PF05709">
    <property type="entry name" value="Sipho_tail"/>
    <property type="match status" value="1"/>
</dbReference>
<dbReference type="EMBL" id="CP002002">
    <property type="protein sequence ID" value="AEO07272.1"/>
    <property type="molecule type" value="Genomic_DNA"/>
</dbReference>
<dbReference type="KEGG" id="lmt:LMRG_01546"/>